<feature type="region of interest" description="Disordered" evidence="1">
    <location>
        <begin position="50"/>
        <end position="83"/>
    </location>
</feature>
<feature type="transmembrane region" description="Helical" evidence="2">
    <location>
        <begin position="21"/>
        <end position="40"/>
    </location>
</feature>
<dbReference type="Proteomes" id="UP000295805">
    <property type="component" value="Unassembled WGS sequence"/>
</dbReference>
<evidence type="ECO:0000313" key="4">
    <source>
        <dbReference type="Proteomes" id="UP000295805"/>
    </source>
</evidence>
<reference evidence="3 4" key="1">
    <citation type="submission" date="2019-03" db="EMBL/GenBank/DDBJ databases">
        <title>Root nodule microbial communities of legume samples collected from USA, Mexico and Botswana.</title>
        <authorList>
            <person name="Hirsch A."/>
        </authorList>
    </citation>
    <scope>NUCLEOTIDE SEQUENCE [LARGE SCALE GENOMIC DNA]</scope>
    <source>
        <strain evidence="3 4">55</strain>
    </source>
</reference>
<name>A0A4R3ZT58_9ACTN</name>
<proteinExistence type="predicted"/>
<sequence>MNECPQLNRLHYSPVARATRFVIYVLAMVVPIAIALAVVGTTPSLLEKVPAEHRDTTIPGAPRPLRGEWSPRRPEDHSPPAGLRADLDYAVMTTESGHIAHWPCGREIPVSTIGAPPGVIGDIV</sequence>
<dbReference type="EMBL" id="SMCX01000012">
    <property type="protein sequence ID" value="TCW23491.1"/>
    <property type="molecule type" value="Genomic_DNA"/>
</dbReference>
<keyword evidence="2" id="KW-0812">Transmembrane</keyword>
<keyword evidence="2" id="KW-1133">Transmembrane helix</keyword>
<evidence type="ECO:0000256" key="1">
    <source>
        <dbReference type="SAM" id="MobiDB-lite"/>
    </source>
</evidence>
<gene>
    <name evidence="3" type="ORF">EDD19_11252</name>
</gene>
<organism evidence="3 4">
    <name type="scientific">Dietzia cinnamea</name>
    <dbReference type="NCBI Taxonomy" id="321318"/>
    <lineage>
        <taxon>Bacteria</taxon>
        <taxon>Bacillati</taxon>
        <taxon>Actinomycetota</taxon>
        <taxon>Actinomycetes</taxon>
        <taxon>Mycobacteriales</taxon>
        <taxon>Dietziaceae</taxon>
        <taxon>Dietzia</taxon>
    </lineage>
</organism>
<accession>A0A4R3ZT58</accession>
<keyword evidence="2" id="KW-0472">Membrane</keyword>
<comment type="caution">
    <text evidence="3">The sequence shown here is derived from an EMBL/GenBank/DDBJ whole genome shotgun (WGS) entry which is preliminary data.</text>
</comment>
<protein>
    <submittedName>
        <fullName evidence="3">Uncharacterized protein</fullName>
    </submittedName>
</protein>
<dbReference type="AlphaFoldDB" id="A0A4R3ZT58"/>
<feature type="compositionally biased region" description="Basic and acidic residues" evidence="1">
    <location>
        <begin position="65"/>
        <end position="78"/>
    </location>
</feature>
<evidence type="ECO:0000256" key="2">
    <source>
        <dbReference type="SAM" id="Phobius"/>
    </source>
</evidence>
<evidence type="ECO:0000313" key="3">
    <source>
        <dbReference type="EMBL" id="TCW23491.1"/>
    </source>
</evidence>